<sequence length="56" mass="6196">MSLYVLLGSESQCSYITRSACQRLGLPSLGTKLVFIMTFGSRKECRTECHVVKLGP</sequence>
<dbReference type="InParanoid" id="A0A1X7T0M6"/>
<reference evidence="1" key="1">
    <citation type="submission" date="2017-05" db="UniProtKB">
        <authorList>
            <consortium name="EnsemblMetazoa"/>
        </authorList>
    </citation>
    <scope>IDENTIFICATION</scope>
</reference>
<accession>A0A1X7T0M6</accession>
<name>A0A1X7T0M6_AMPQE</name>
<dbReference type="EnsemblMetazoa" id="Aqu2.1.08000_001">
    <property type="protein sequence ID" value="Aqu2.1.08000_001"/>
    <property type="gene ID" value="Aqu2.1.08000"/>
</dbReference>
<organism evidence="1">
    <name type="scientific">Amphimedon queenslandica</name>
    <name type="common">Sponge</name>
    <dbReference type="NCBI Taxonomy" id="400682"/>
    <lineage>
        <taxon>Eukaryota</taxon>
        <taxon>Metazoa</taxon>
        <taxon>Porifera</taxon>
        <taxon>Demospongiae</taxon>
        <taxon>Heteroscleromorpha</taxon>
        <taxon>Haplosclerida</taxon>
        <taxon>Niphatidae</taxon>
        <taxon>Amphimedon</taxon>
    </lineage>
</organism>
<protein>
    <submittedName>
        <fullName evidence="1">Uncharacterized protein</fullName>
    </submittedName>
</protein>
<dbReference type="AlphaFoldDB" id="A0A1X7T0M6"/>
<evidence type="ECO:0000313" key="1">
    <source>
        <dbReference type="EnsemblMetazoa" id="Aqu2.1.08000_001"/>
    </source>
</evidence>
<proteinExistence type="predicted"/>